<dbReference type="PaxDb" id="55529-EKX46348"/>
<dbReference type="PANTHER" id="PTHR31975:SF1">
    <property type="entry name" value="BUD SITE SELECTION PROTEIN 7-RELATED"/>
    <property type="match status" value="1"/>
</dbReference>
<dbReference type="InterPro" id="IPR011990">
    <property type="entry name" value="TPR-like_helical_dom_sf"/>
</dbReference>
<feature type="compositionally biased region" description="Low complexity" evidence="1">
    <location>
        <begin position="607"/>
        <end position="625"/>
    </location>
</feature>
<evidence type="ECO:0000256" key="1">
    <source>
        <dbReference type="SAM" id="MobiDB-lite"/>
    </source>
</evidence>
<feature type="compositionally biased region" description="Polar residues" evidence="1">
    <location>
        <begin position="647"/>
        <end position="659"/>
    </location>
</feature>
<dbReference type="STRING" id="905079.L1JCU4"/>
<feature type="compositionally biased region" description="Basic and acidic residues" evidence="1">
    <location>
        <begin position="480"/>
        <end position="502"/>
    </location>
</feature>
<reference evidence="4" key="2">
    <citation type="submission" date="2012-11" db="EMBL/GenBank/DDBJ databases">
        <authorList>
            <person name="Kuo A."/>
            <person name="Curtis B.A."/>
            <person name="Tanifuji G."/>
            <person name="Burki F."/>
            <person name="Gruber A."/>
            <person name="Irimia M."/>
            <person name="Maruyama S."/>
            <person name="Arias M.C."/>
            <person name="Ball S.G."/>
            <person name="Gile G.H."/>
            <person name="Hirakawa Y."/>
            <person name="Hopkins J.F."/>
            <person name="Rensing S.A."/>
            <person name="Schmutz J."/>
            <person name="Symeonidi A."/>
            <person name="Elias M."/>
            <person name="Eveleigh R.J."/>
            <person name="Herman E.K."/>
            <person name="Klute M.J."/>
            <person name="Nakayama T."/>
            <person name="Obornik M."/>
            <person name="Reyes-Prieto A."/>
            <person name="Armbrust E.V."/>
            <person name="Aves S.J."/>
            <person name="Beiko R.G."/>
            <person name="Coutinho P."/>
            <person name="Dacks J.B."/>
            <person name="Durnford D.G."/>
            <person name="Fast N.M."/>
            <person name="Green B.R."/>
            <person name="Grisdale C."/>
            <person name="Hempe F."/>
            <person name="Henrissat B."/>
            <person name="Hoppner M.P."/>
            <person name="Ishida K.-I."/>
            <person name="Kim E."/>
            <person name="Koreny L."/>
            <person name="Kroth P.G."/>
            <person name="Liu Y."/>
            <person name="Malik S.-B."/>
            <person name="Maier U.G."/>
            <person name="McRose D."/>
            <person name="Mock T."/>
            <person name="Neilson J.A."/>
            <person name="Onodera N.T."/>
            <person name="Poole A.M."/>
            <person name="Pritham E.J."/>
            <person name="Richards T.A."/>
            <person name="Rocap G."/>
            <person name="Roy S.W."/>
            <person name="Sarai C."/>
            <person name="Schaack S."/>
            <person name="Shirato S."/>
            <person name="Slamovits C.H."/>
            <person name="Spencer D.F."/>
            <person name="Suzuki S."/>
            <person name="Worden A.Z."/>
            <person name="Zauner S."/>
            <person name="Barry K."/>
            <person name="Bell C."/>
            <person name="Bharti A.K."/>
            <person name="Crow J.A."/>
            <person name="Grimwood J."/>
            <person name="Kramer R."/>
            <person name="Lindquist E."/>
            <person name="Lucas S."/>
            <person name="Salamov A."/>
            <person name="McFadden G.I."/>
            <person name="Lane C.E."/>
            <person name="Keeling P.J."/>
            <person name="Gray M.W."/>
            <person name="Grigoriev I.V."/>
            <person name="Archibald J.M."/>
        </authorList>
    </citation>
    <scope>NUCLEOTIDE SEQUENCE</scope>
    <source>
        <strain evidence="4">CCMP2712</strain>
    </source>
</reference>
<dbReference type="PANTHER" id="PTHR31975">
    <property type="entry name" value="BUD SITE SELECTION PROTEIN 7-RELATED"/>
    <property type="match status" value="1"/>
</dbReference>
<dbReference type="GO" id="GO:0034044">
    <property type="term" value="C:exomer complex"/>
    <property type="evidence" value="ECO:0007669"/>
    <property type="project" value="TreeGrafter"/>
</dbReference>
<dbReference type="GeneID" id="17303020"/>
<reference evidence="3" key="3">
    <citation type="submission" date="2016-03" db="UniProtKB">
        <authorList>
            <consortium name="EnsemblProtists"/>
        </authorList>
    </citation>
    <scope>IDENTIFICATION</scope>
</reference>
<protein>
    <submittedName>
        <fullName evidence="2 3">Uncharacterized protein</fullName>
    </submittedName>
</protein>
<gene>
    <name evidence="2" type="ORF">GUITHDRAFT_138423</name>
</gene>
<feature type="region of interest" description="Disordered" evidence="1">
    <location>
        <begin position="480"/>
        <end position="662"/>
    </location>
</feature>
<evidence type="ECO:0000313" key="2">
    <source>
        <dbReference type="EMBL" id="EKX46348.1"/>
    </source>
</evidence>
<dbReference type="EnsemblProtists" id="EKX46348">
    <property type="protein sequence ID" value="EKX46348"/>
    <property type="gene ID" value="GUITHDRAFT_138423"/>
</dbReference>
<reference evidence="2 4" key="1">
    <citation type="journal article" date="2012" name="Nature">
        <title>Algal genomes reveal evolutionary mosaicism and the fate of nucleomorphs.</title>
        <authorList>
            <consortium name="DOE Joint Genome Institute"/>
            <person name="Curtis B.A."/>
            <person name="Tanifuji G."/>
            <person name="Burki F."/>
            <person name="Gruber A."/>
            <person name="Irimia M."/>
            <person name="Maruyama S."/>
            <person name="Arias M.C."/>
            <person name="Ball S.G."/>
            <person name="Gile G.H."/>
            <person name="Hirakawa Y."/>
            <person name="Hopkins J.F."/>
            <person name="Kuo A."/>
            <person name="Rensing S.A."/>
            <person name="Schmutz J."/>
            <person name="Symeonidi A."/>
            <person name="Elias M."/>
            <person name="Eveleigh R.J."/>
            <person name="Herman E.K."/>
            <person name="Klute M.J."/>
            <person name="Nakayama T."/>
            <person name="Obornik M."/>
            <person name="Reyes-Prieto A."/>
            <person name="Armbrust E.V."/>
            <person name="Aves S.J."/>
            <person name="Beiko R.G."/>
            <person name="Coutinho P."/>
            <person name="Dacks J.B."/>
            <person name="Durnford D.G."/>
            <person name="Fast N.M."/>
            <person name="Green B.R."/>
            <person name="Grisdale C.J."/>
            <person name="Hempel F."/>
            <person name="Henrissat B."/>
            <person name="Hoppner M.P."/>
            <person name="Ishida K."/>
            <person name="Kim E."/>
            <person name="Koreny L."/>
            <person name="Kroth P.G."/>
            <person name="Liu Y."/>
            <person name="Malik S.B."/>
            <person name="Maier U.G."/>
            <person name="McRose D."/>
            <person name="Mock T."/>
            <person name="Neilson J.A."/>
            <person name="Onodera N.T."/>
            <person name="Poole A.M."/>
            <person name="Pritham E.J."/>
            <person name="Richards T.A."/>
            <person name="Rocap G."/>
            <person name="Roy S.W."/>
            <person name="Sarai C."/>
            <person name="Schaack S."/>
            <person name="Shirato S."/>
            <person name="Slamovits C.H."/>
            <person name="Spencer D.F."/>
            <person name="Suzuki S."/>
            <person name="Worden A.Z."/>
            <person name="Zauner S."/>
            <person name="Barry K."/>
            <person name="Bell C."/>
            <person name="Bharti A.K."/>
            <person name="Crow J.A."/>
            <person name="Grimwood J."/>
            <person name="Kramer R."/>
            <person name="Lindquist E."/>
            <person name="Lucas S."/>
            <person name="Salamov A."/>
            <person name="McFadden G.I."/>
            <person name="Lane C.E."/>
            <person name="Keeling P.J."/>
            <person name="Gray M.W."/>
            <person name="Grigoriev I.V."/>
            <person name="Archibald J.M."/>
        </authorList>
    </citation>
    <scope>NUCLEOTIDE SEQUENCE</scope>
    <source>
        <strain evidence="2 4">CCMP2712</strain>
    </source>
</reference>
<feature type="compositionally biased region" description="Basic and acidic residues" evidence="1">
    <location>
        <begin position="530"/>
        <end position="553"/>
    </location>
</feature>
<dbReference type="EMBL" id="JH992995">
    <property type="protein sequence ID" value="EKX46348.1"/>
    <property type="molecule type" value="Genomic_DNA"/>
</dbReference>
<dbReference type="GO" id="GO:0006893">
    <property type="term" value="P:Golgi to plasma membrane transport"/>
    <property type="evidence" value="ECO:0007669"/>
    <property type="project" value="UniProtKB-ARBA"/>
</dbReference>
<dbReference type="AlphaFoldDB" id="L1JCU4"/>
<dbReference type="eggNOG" id="ENOG502QSKI">
    <property type="taxonomic scope" value="Eukaryota"/>
</dbReference>
<dbReference type="InterPro" id="IPR015374">
    <property type="entry name" value="ChAPs"/>
</dbReference>
<dbReference type="RefSeq" id="XP_005833328.1">
    <property type="nucleotide sequence ID" value="XM_005833271.1"/>
</dbReference>
<organism evidence="2">
    <name type="scientific">Guillardia theta (strain CCMP2712)</name>
    <name type="common">Cryptophyte</name>
    <dbReference type="NCBI Taxonomy" id="905079"/>
    <lineage>
        <taxon>Eukaryota</taxon>
        <taxon>Cryptophyceae</taxon>
        <taxon>Pyrenomonadales</taxon>
        <taxon>Geminigeraceae</taxon>
        <taxon>Guillardia</taxon>
    </lineage>
</organism>
<dbReference type="OrthoDB" id="434695at2759"/>
<evidence type="ECO:0000313" key="4">
    <source>
        <dbReference type="Proteomes" id="UP000011087"/>
    </source>
</evidence>
<dbReference type="Gene3D" id="1.25.40.10">
    <property type="entry name" value="Tetratricopeptide repeat domain"/>
    <property type="match status" value="2"/>
</dbReference>
<sequence>MVVPGQTFPGLPSQRATAGFFYFSQRRFLTRRSGWDAEVLSMEELRGTAENVERAVGEALTARSIAIDYYRHGGPPDLCCLEKQYQRAWLPTDVAPLPPQGYYHWVVGADCSCPAAVSTYFDMLARNLTMPPWYASGSYNVTKATFCMYNPFRRVDVRCEATFPGKVRTFYVDGKGDVKEPVDDEIWEEAFLGSCLRSIHRAPNLPCIKVLAPMSLTIEKKFIQLASKHFWKSNVLGNSTEHPQHDFAYNWMSVTMSDFFRENQRPEAAVDFFLPLAAREPALAVHVSDAFLRLQDAARAHALLDDSITASGKQFVLLLKKCEVLLAEGKITKAIAVGEEAVVESGGDVSGWLLLAEAYFKLKAVDMSLVMLNEAPIKPYKPFPQIGIPKMNVRTKAWVPSNPNMLLISRMPGDIDEYGDEFDDFLQVHHPKPEPLPGELFEGYWKRAFDLLVDIMNSIGWDELLEARARVFLMKEDVDKNADRSTHKDVQSKADKRPKDGGRSPAAANGKVAEEIQPEQGEAGAPGLDGNEKSQPKEEREAAGGEGETKEVSEQAEAAGESPAGKESEEGGQTGEEGEGGEDKGQAGAPVAVTGGNFGGEADEKAAVGAENGEDGAAAAAASSEGGDKVVGQASKQVASPTAGKQAASSLPVNGSSCAEGNEVEGEKLKSAAAGQGSRKRVCRPWLDTVFHAVYEDLKAYYAWLSEEEKFANMNPESMTEEDIEDQEVSFDEWMHRGAIARRLQNLSEAERALRAAAAMSNSAIAWDQLMQMYAEEGCLKETLVAAHEFIDCYDIYGASPVPPAPVQVRRAIFLLVSTHGLQKVRDAQDSIGVAHPVINDLFHFIVRSRVHGFAN</sequence>
<dbReference type="KEGG" id="gtt:GUITHDRAFT_138423"/>
<dbReference type="HOGENOM" id="CLU_333861_0_0_1"/>
<evidence type="ECO:0000313" key="3">
    <source>
        <dbReference type="EnsemblProtists" id="EKX46348"/>
    </source>
</evidence>
<dbReference type="SUPFAM" id="SSF48452">
    <property type="entry name" value="TPR-like"/>
    <property type="match status" value="1"/>
</dbReference>
<dbReference type="OMA" id="IEAYQHC"/>
<name>L1JCU4_GUITC</name>
<dbReference type="Pfam" id="PF09295">
    <property type="entry name" value="ChAPs"/>
    <property type="match status" value="1"/>
</dbReference>
<proteinExistence type="predicted"/>
<keyword evidence="4" id="KW-1185">Reference proteome</keyword>
<dbReference type="Proteomes" id="UP000011087">
    <property type="component" value="Unassembled WGS sequence"/>
</dbReference>
<accession>L1JCU4</accession>